<evidence type="ECO:0000313" key="3">
    <source>
        <dbReference type="Proteomes" id="UP000239724"/>
    </source>
</evidence>
<reference evidence="2 3" key="1">
    <citation type="journal article" date="2018" name="Arch. Microbiol.">
        <title>New insights into the metabolic potential of the phototrophic purple bacterium Rhodopila globiformis DSM 161(T) from its draft genome sequence and evidence for a vanadium-dependent nitrogenase.</title>
        <authorList>
            <person name="Imhoff J.F."/>
            <person name="Rahn T."/>
            <person name="Kunzel S."/>
            <person name="Neulinger S.C."/>
        </authorList>
    </citation>
    <scope>NUCLEOTIDE SEQUENCE [LARGE SCALE GENOMIC DNA]</scope>
    <source>
        <strain evidence="2 3">DSM 161</strain>
    </source>
</reference>
<accession>A0A2S6NHK7</accession>
<evidence type="ECO:0000313" key="2">
    <source>
        <dbReference type="EMBL" id="PPQ34135.1"/>
    </source>
</evidence>
<dbReference type="EMBL" id="NHRY01000128">
    <property type="protein sequence ID" value="PPQ34135.1"/>
    <property type="molecule type" value="Genomic_DNA"/>
</dbReference>
<dbReference type="AlphaFoldDB" id="A0A2S6NHK7"/>
<organism evidence="2 3">
    <name type="scientific">Rhodopila globiformis</name>
    <name type="common">Rhodopseudomonas globiformis</name>
    <dbReference type="NCBI Taxonomy" id="1071"/>
    <lineage>
        <taxon>Bacteria</taxon>
        <taxon>Pseudomonadati</taxon>
        <taxon>Pseudomonadota</taxon>
        <taxon>Alphaproteobacteria</taxon>
        <taxon>Acetobacterales</taxon>
        <taxon>Acetobacteraceae</taxon>
        <taxon>Rhodopila</taxon>
    </lineage>
</organism>
<name>A0A2S6NHK7_RHOGL</name>
<feature type="transmembrane region" description="Helical" evidence="1">
    <location>
        <begin position="85"/>
        <end position="104"/>
    </location>
</feature>
<sequence length="105" mass="10727">MKHSPLTSGFVPASDSKPGSAAIIVFVALALVYAASGILNALQAAAVPTTDVLRETVPVLLPSIAVVTALWITKISNLSLKARRFSLAATLIVAGLIATISTFGP</sequence>
<comment type="caution">
    <text evidence="2">The sequence shown here is derived from an EMBL/GenBank/DDBJ whole genome shotgun (WGS) entry which is preliminary data.</text>
</comment>
<keyword evidence="3" id="KW-1185">Reference proteome</keyword>
<keyword evidence="1" id="KW-1133">Transmembrane helix</keyword>
<feature type="transmembrane region" description="Helical" evidence="1">
    <location>
        <begin position="21"/>
        <end position="44"/>
    </location>
</feature>
<keyword evidence="1" id="KW-0472">Membrane</keyword>
<gene>
    <name evidence="2" type="ORF">CCS01_12190</name>
</gene>
<protein>
    <submittedName>
        <fullName evidence="2">Uncharacterized protein</fullName>
    </submittedName>
</protein>
<dbReference type="Proteomes" id="UP000239724">
    <property type="component" value="Unassembled WGS sequence"/>
</dbReference>
<proteinExistence type="predicted"/>
<evidence type="ECO:0000256" key="1">
    <source>
        <dbReference type="SAM" id="Phobius"/>
    </source>
</evidence>
<dbReference type="RefSeq" id="WP_104519123.1">
    <property type="nucleotide sequence ID" value="NZ_NHRY01000128.1"/>
</dbReference>
<keyword evidence="1" id="KW-0812">Transmembrane</keyword>